<organism evidence="1 2">
    <name type="scientific">Rasamsonia emersonii (strain ATCC 16479 / CBS 393.64 / IMI 116815)</name>
    <dbReference type="NCBI Taxonomy" id="1408163"/>
    <lineage>
        <taxon>Eukaryota</taxon>
        <taxon>Fungi</taxon>
        <taxon>Dikarya</taxon>
        <taxon>Ascomycota</taxon>
        <taxon>Pezizomycotina</taxon>
        <taxon>Eurotiomycetes</taxon>
        <taxon>Eurotiomycetidae</taxon>
        <taxon>Eurotiales</taxon>
        <taxon>Trichocomaceae</taxon>
        <taxon>Rasamsonia</taxon>
    </lineage>
</organism>
<protein>
    <submittedName>
        <fullName evidence="1">Uncharacterized protein</fullName>
    </submittedName>
</protein>
<sequence>MALRHELVRQHPGLCAPCLDNPGPSGRGDAQCRHLHGQLPRVQLRVGTDLKVVRALANAFLLRTTEEGSRSLVSGTTFGEQSYGRLWADDELIPAASVLLGKEGYEFRQKELHVYISAHRQNQKH</sequence>
<proteinExistence type="predicted"/>
<dbReference type="GeneID" id="25321507"/>
<dbReference type="OrthoDB" id="542013at2759"/>
<name>A0A0F4YGV0_RASE3</name>
<keyword evidence="2" id="KW-1185">Reference proteome</keyword>
<evidence type="ECO:0000313" key="1">
    <source>
        <dbReference type="EMBL" id="KKA16858.1"/>
    </source>
</evidence>
<reference evidence="1 2" key="1">
    <citation type="submission" date="2015-04" db="EMBL/GenBank/DDBJ databases">
        <authorList>
            <person name="Heijne W.H."/>
            <person name="Fedorova N.D."/>
            <person name="Nierman W.C."/>
            <person name="Vollebregt A.W."/>
            <person name="Zhao Z."/>
            <person name="Wu L."/>
            <person name="Kumar M."/>
            <person name="Stam H."/>
            <person name="van den Berg M.A."/>
            <person name="Pel H.J."/>
        </authorList>
    </citation>
    <scope>NUCLEOTIDE SEQUENCE [LARGE SCALE GENOMIC DNA]</scope>
    <source>
        <strain evidence="1 2">CBS 393.64</strain>
    </source>
</reference>
<comment type="caution">
    <text evidence="1">The sequence shown here is derived from an EMBL/GenBank/DDBJ whole genome shotgun (WGS) entry which is preliminary data.</text>
</comment>
<dbReference type="EMBL" id="LASV01000733">
    <property type="protein sequence ID" value="KKA16858.1"/>
    <property type="molecule type" value="Genomic_DNA"/>
</dbReference>
<accession>A0A0F4YGV0</accession>
<dbReference type="Proteomes" id="UP000053958">
    <property type="component" value="Unassembled WGS sequence"/>
</dbReference>
<evidence type="ECO:0000313" key="2">
    <source>
        <dbReference type="Proteomes" id="UP000053958"/>
    </source>
</evidence>
<dbReference type="AlphaFoldDB" id="A0A0F4YGV0"/>
<gene>
    <name evidence="1" type="ORF">T310_9575</name>
</gene>
<dbReference type="RefSeq" id="XP_013323470.1">
    <property type="nucleotide sequence ID" value="XM_013468016.1"/>
</dbReference>